<sequence>MRRYIIGLLVLILIGGVVALVYFKDKKIDDSSEQIKELEDILSATSSSSLADKPIIKIEPADEVDPNIFYKGQAINEPGNDKLLKEISKSVLDTYTKELERLNDALKSNPLDIESWMRLGQIKKVFNNYEGARDAFEYVKYIIEPNALLNYNLANLYGFDLKDSEKAIFYYEEALRLEPNNYNYVIGAIEFYRALNDKKSKVEELMQKAILLNSNDASLMAYIGRYYQDLGDKNKAIEYYEKALELSPGDAFIKSDIEKLKSE</sequence>
<feature type="repeat" description="TPR" evidence="1">
    <location>
        <begin position="148"/>
        <end position="181"/>
    </location>
</feature>
<dbReference type="SMART" id="SM00028">
    <property type="entry name" value="TPR"/>
    <property type="match status" value="3"/>
</dbReference>
<proteinExistence type="predicted"/>
<dbReference type="PROSITE" id="PS50293">
    <property type="entry name" value="TPR_REGION"/>
    <property type="match status" value="1"/>
</dbReference>
<gene>
    <name evidence="2" type="ORF">COV57_02950</name>
</gene>
<dbReference type="PANTHER" id="PTHR12558">
    <property type="entry name" value="CELL DIVISION CYCLE 16,23,27"/>
    <property type="match status" value="1"/>
</dbReference>
<dbReference type="InterPro" id="IPR019734">
    <property type="entry name" value="TPR_rpt"/>
</dbReference>
<evidence type="ECO:0000256" key="1">
    <source>
        <dbReference type="PROSITE-ProRule" id="PRU00339"/>
    </source>
</evidence>
<feature type="repeat" description="TPR" evidence="1">
    <location>
        <begin position="217"/>
        <end position="250"/>
    </location>
</feature>
<organism evidence="2 3">
    <name type="scientific">Candidatus Liptonbacteria bacterium CG11_big_fil_rev_8_21_14_0_20_35_14</name>
    <dbReference type="NCBI Taxonomy" id="1974634"/>
    <lineage>
        <taxon>Bacteria</taxon>
        <taxon>Candidatus Liptoniibacteriota</taxon>
    </lineage>
</organism>
<dbReference type="Gene3D" id="1.25.40.10">
    <property type="entry name" value="Tetratricopeptide repeat domain"/>
    <property type="match status" value="2"/>
</dbReference>
<dbReference type="Pfam" id="PF13181">
    <property type="entry name" value="TPR_8"/>
    <property type="match status" value="2"/>
</dbReference>
<keyword evidence="1" id="KW-0802">TPR repeat</keyword>
<protein>
    <submittedName>
        <fullName evidence="2">Uncharacterized protein</fullName>
    </submittedName>
</protein>
<dbReference type="InterPro" id="IPR011990">
    <property type="entry name" value="TPR-like_helical_dom_sf"/>
</dbReference>
<dbReference type="AlphaFoldDB" id="A0A2H0N741"/>
<dbReference type="EMBL" id="PCWO01000043">
    <property type="protein sequence ID" value="PIR04719.1"/>
    <property type="molecule type" value="Genomic_DNA"/>
</dbReference>
<dbReference type="Proteomes" id="UP000229893">
    <property type="component" value="Unassembled WGS sequence"/>
</dbReference>
<accession>A0A2H0N741</accession>
<reference evidence="2 3" key="1">
    <citation type="submission" date="2017-09" db="EMBL/GenBank/DDBJ databases">
        <title>Depth-based differentiation of microbial function through sediment-hosted aquifers and enrichment of novel symbionts in the deep terrestrial subsurface.</title>
        <authorList>
            <person name="Probst A.J."/>
            <person name="Ladd B."/>
            <person name="Jarett J.K."/>
            <person name="Geller-Mcgrath D.E."/>
            <person name="Sieber C.M."/>
            <person name="Emerson J.B."/>
            <person name="Anantharaman K."/>
            <person name="Thomas B.C."/>
            <person name="Malmstrom R."/>
            <person name="Stieglmeier M."/>
            <person name="Klingl A."/>
            <person name="Woyke T."/>
            <person name="Ryan C.M."/>
            <person name="Banfield J.F."/>
        </authorList>
    </citation>
    <scope>NUCLEOTIDE SEQUENCE [LARGE SCALE GENOMIC DNA]</scope>
    <source>
        <strain evidence="2">CG11_big_fil_rev_8_21_14_0_20_35_14</strain>
    </source>
</reference>
<dbReference type="PROSITE" id="PS50005">
    <property type="entry name" value="TPR"/>
    <property type="match status" value="2"/>
</dbReference>
<dbReference type="PANTHER" id="PTHR12558:SF13">
    <property type="entry name" value="CELL DIVISION CYCLE PROTEIN 27 HOMOLOG"/>
    <property type="match status" value="1"/>
</dbReference>
<name>A0A2H0N741_9BACT</name>
<comment type="caution">
    <text evidence="2">The sequence shown here is derived from an EMBL/GenBank/DDBJ whole genome shotgun (WGS) entry which is preliminary data.</text>
</comment>
<dbReference type="SUPFAM" id="SSF48452">
    <property type="entry name" value="TPR-like"/>
    <property type="match status" value="1"/>
</dbReference>
<evidence type="ECO:0000313" key="3">
    <source>
        <dbReference type="Proteomes" id="UP000229893"/>
    </source>
</evidence>
<evidence type="ECO:0000313" key="2">
    <source>
        <dbReference type="EMBL" id="PIR04719.1"/>
    </source>
</evidence>